<protein>
    <submittedName>
        <fullName evidence="1">Uncharacterized protein</fullName>
    </submittedName>
</protein>
<accession>A0A448ZGD5</accession>
<dbReference type="Proteomes" id="UP000291116">
    <property type="component" value="Unassembled WGS sequence"/>
</dbReference>
<keyword evidence="2" id="KW-1185">Reference proteome</keyword>
<sequence length="73" mass="8822">MLLDPFRYFLPLSVVNIHHSFPLDHHEVILQFAFVLAPLARFYRQKHHSVPEYYILGSPWPFYRLLPHPIARR</sequence>
<gene>
    <name evidence="1" type="ORF">PSNMU_V1.4_AUG-EV-PASAV3_0079540</name>
</gene>
<name>A0A448ZGD5_9STRA</name>
<proteinExistence type="predicted"/>
<reference evidence="1 2" key="1">
    <citation type="submission" date="2019-01" db="EMBL/GenBank/DDBJ databases">
        <authorList>
            <person name="Ferrante I. M."/>
        </authorList>
    </citation>
    <scope>NUCLEOTIDE SEQUENCE [LARGE SCALE GENOMIC DNA]</scope>
    <source>
        <strain evidence="1 2">B856</strain>
    </source>
</reference>
<evidence type="ECO:0000313" key="1">
    <source>
        <dbReference type="EMBL" id="VEU41051.1"/>
    </source>
</evidence>
<dbReference type="AlphaFoldDB" id="A0A448ZGD5"/>
<dbReference type="EMBL" id="CAACVS010000327">
    <property type="protein sequence ID" value="VEU41051.1"/>
    <property type="molecule type" value="Genomic_DNA"/>
</dbReference>
<organism evidence="1 2">
    <name type="scientific">Pseudo-nitzschia multistriata</name>
    <dbReference type="NCBI Taxonomy" id="183589"/>
    <lineage>
        <taxon>Eukaryota</taxon>
        <taxon>Sar</taxon>
        <taxon>Stramenopiles</taxon>
        <taxon>Ochrophyta</taxon>
        <taxon>Bacillariophyta</taxon>
        <taxon>Bacillariophyceae</taxon>
        <taxon>Bacillariophycidae</taxon>
        <taxon>Bacillariales</taxon>
        <taxon>Bacillariaceae</taxon>
        <taxon>Pseudo-nitzschia</taxon>
    </lineage>
</organism>
<evidence type="ECO:0000313" key="2">
    <source>
        <dbReference type="Proteomes" id="UP000291116"/>
    </source>
</evidence>